<dbReference type="NCBIfam" id="TIGR00377">
    <property type="entry name" value="ant_ant_sig"/>
    <property type="match status" value="1"/>
</dbReference>
<comment type="function">
    <text evidence="3">Positive regulator of sigma-B activity. Non-phosphorylated RsbV binds to RsbW, preventing its association with sigma-B. When phosphorylated, releases RsbW, which is then free to complex with and inactivate sigma-B.</text>
</comment>
<keyword evidence="7" id="KW-1185">Reference proteome</keyword>
<evidence type="ECO:0000256" key="1">
    <source>
        <dbReference type="ARBA" id="ARBA00009013"/>
    </source>
</evidence>
<proteinExistence type="inferred from homology"/>
<dbReference type="EMBL" id="LJIX01000006">
    <property type="protein sequence ID" value="KQL17631.1"/>
    <property type="molecule type" value="Genomic_DNA"/>
</dbReference>
<dbReference type="PANTHER" id="PTHR33495:SF9">
    <property type="entry name" value="ANTI-SIGMA-B FACTOR ANTAGONIST"/>
    <property type="match status" value="1"/>
</dbReference>
<evidence type="ECO:0000256" key="2">
    <source>
        <dbReference type="ARBA" id="ARBA00022553"/>
    </source>
</evidence>
<feature type="domain" description="STAS" evidence="5">
    <location>
        <begin position="3"/>
        <end position="110"/>
    </location>
</feature>
<keyword evidence="2" id="KW-0597">Phosphoprotein</keyword>
<dbReference type="SUPFAM" id="SSF52091">
    <property type="entry name" value="SpoIIaa-like"/>
    <property type="match status" value="1"/>
</dbReference>
<organism evidence="6 7">
    <name type="scientific">Cytobacillus solani</name>
    <dbReference type="NCBI Taxonomy" id="1637975"/>
    <lineage>
        <taxon>Bacteria</taxon>
        <taxon>Bacillati</taxon>
        <taxon>Bacillota</taxon>
        <taxon>Bacilli</taxon>
        <taxon>Bacillales</taxon>
        <taxon>Bacillaceae</taxon>
        <taxon>Cytobacillus</taxon>
    </lineage>
</organism>
<comment type="caution">
    <text evidence="6">The sequence shown here is derived from an EMBL/GenBank/DDBJ whole genome shotgun (WGS) entry which is preliminary data.</text>
</comment>
<dbReference type="Gene3D" id="3.30.750.24">
    <property type="entry name" value="STAS domain"/>
    <property type="match status" value="1"/>
</dbReference>
<gene>
    <name evidence="6" type="ORF">AN957_02640</name>
</gene>
<dbReference type="PATRIC" id="fig|1637975.4.peg.201"/>
<reference evidence="6 7" key="1">
    <citation type="submission" date="2015-09" db="EMBL/GenBank/DDBJ databases">
        <title>Genome sequencing project for genomic taxonomy and phylogenomics of Bacillus-like bacteria.</title>
        <authorList>
            <person name="Liu B."/>
            <person name="Wang J."/>
            <person name="Zhu Y."/>
            <person name="Liu G."/>
            <person name="Chen Q."/>
            <person name="Chen Z."/>
            <person name="Lan J."/>
            <person name="Che J."/>
            <person name="Ge C."/>
            <person name="Shi H."/>
            <person name="Pan Z."/>
            <person name="Liu X."/>
        </authorList>
    </citation>
    <scope>NUCLEOTIDE SEQUENCE [LARGE SCALE GENOMIC DNA]</scope>
    <source>
        <strain evidence="6 7">FJAT-18043</strain>
    </source>
</reference>
<protein>
    <recommendedName>
        <fullName evidence="4">Anti-sigma factor antagonist</fullName>
    </recommendedName>
</protein>
<dbReference type="RefSeq" id="WP_056682040.1">
    <property type="nucleotide sequence ID" value="NZ_CP041305.1"/>
</dbReference>
<dbReference type="Pfam" id="PF01740">
    <property type="entry name" value="STAS"/>
    <property type="match status" value="1"/>
</dbReference>
<dbReference type="PANTHER" id="PTHR33495">
    <property type="entry name" value="ANTI-SIGMA FACTOR ANTAGONIST TM_1081-RELATED-RELATED"/>
    <property type="match status" value="1"/>
</dbReference>
<evidence type="ECO:0000259" key="5">
    <source>
        <dbReference type="PROSITE" id="PS50801"/>
    </source>
</evidence>
<accession>A0A0Q3VFQ6</accession>
<dbReference type="InterPro" id="IPR002645">
    <property type="entry name" value="STAS_dom"/>
</dbReference>
<dbReference type="PROSITE" id="PS50801">
    <property type="entry name" value="STAS"/>
    <property type="match status" value="1"/>
</dbReference>
<evidence type="ECO:0000256" key="4">
    <source>
        <dbReference type="RuleBase" id="RU003749"/>
    </source>
</evidence>
<dbReference type="GO" id="GO:0043856">
    <property type="term" value="F:anti-sigma factor antagonist activity"/>
    <property type="evidence" value="ECO:0007669"/>
    <property type="project" value="InterPro"/>
</dbReference>
<dbReference type="STRING" id="1637975.AN957_02640"/>
<dbReference type="CDD" id="cd07043">
    <property type="entry name" value="STAS_anti-anti-sigma_factors"/>
    <property type="match status" value="1"/>
</dbReference>
<evidence type="ECO:0000256" key="3">
    <source>
        <dbReference type="ARBA" id="ARBA00024670"/>
    </source>
</evidence>
<dbReference type="InterPro" id="IPR036513">
    <property type="entry name" value="STAS_dom_sf"/>
</dbReference>
<evidence type="ECO:0000313" key="6">
    <source>
        <dbReference type="EMBL" id="KQL17631.1"/>
    </source>
</evidence>
<dbReference type="FunFam" id="3.30.750.24:FF:000001">
    <property type="entry name" value="Anti-sigma factor antagonist"/>
    <property type="match status" value="1"/>
</dbReference>
<dbReference type="Proteomes" id="UP000050996">
    <property type="component" value="Unassembled WGS sequence"/>
</dbReference>
<evidence type="ECO:0000313" key="7">
    <source>
        <dbReference type="Proteomes" id="UP000050996"/>
    </source>
</evidence>
<comment type="similarity">
    <text evidence="1 4">Belongs to the anti-sigma-factor antagonist family.</text>
</comment>
<dbReference type="InterPro" id="IPR003658">
    <property type="entry name" value="Anti-sigma_ant"/>
</dbReference>
<dbReference type="AlphaFoldDB" id="A0A0Q3VFQ6"/>
<sequence>MNISIETKEKDHLTTVDISGEIDAYTAPKLRESLFHLAEKKESVIIINLSEVTYMDSTGLGVFVGVFKNIRSNNGQLRLLGLSNRLMRLFEITGLSTIMDISSKIEGEAK</sequence>
<name>A0A0Q3VFQ6_9BACI</name>